<dbReference type="GO" id="GO:0006508">
    <property type="term" value="P:proteolysis"/>
    <property type="evidence" value="ECO:0007669"/>
    <property type="project" value="UniProtKB-KW"/>
</dbReference>
<dbReference type="GO" id="GO:0005576">
    <property type="term" value="C:extracellular region"/>
    <property type="evidence" value="ECO:0007669"/>
    <property type="project" value="UniProtKB-SubCell"/>
</dbReference>
<evidence type="ECO:0000313" key="19">
    <source>
        <dbReference type="Proteomes" id="UP000886523"/>
    </source>
</evidence>
<dbReference type="InterPro" id="IPR036852">
    <property type="entry name" value="Peptidase_S8/S53_dom_sf"/>
</dbReference>
<evidence type="ECO:0000256" key="12">
    <source>
        <dbReference type="ARBA" id="ARBA00023026"/>
    </source>
</evidence>
<feature type="active site" description="Charge relay system" evidence="15">
    <location>
        <position position="491"/>
    </location>
</feature>
<feature type="binding site" evidence="15">
    <location>
        <position position="534"/>
    </location>
    <ligand>
        <name>Ca(2+)</name>
        <dbReference type="ChEBI" id="CHEBI:29108"/>
    </ligand>
</feature>
<evidence type="ECO:0000256" key="5">
    <source>
        <dbReference type="ARBA" id="ARBA00022525"/>
    </source>
</evidence>
<keyword evidence="14" id="KW-0325">Glycoprotein</keyword>
<evidence type="ECO:0000256" key="1">
    <source>
        <dbReference type="ARBA" id="ARBA00001910"/>
    </source>
</evidence>
<dbReference type="GO" id="GO:0008240">
    <property type="term" value="F:tripeptidyl-peptidase activity"/>
    <property type="evidence" value="ECO:0007669"/>
    <property type="project" value="UniProtKB-EC"/>
</dbReference>
<feature type="domain" description="Peptidase S53" evidence="17">
    <location>
        <begin position="209"/>
        <end position="574"/>
    </location>
</feature>
<keyword evidence="13" id="KW-0865">Zymogen</keyword>
<gene>
    <name evidence="18" type="ORF">BS47DRAFT_1335562</name>
</gene>
<dbReference type="Gene3D" id="3.40.50.200">
    <property type="entry name" value="Peptidase S8/S53 domain"/>
    <property type="match status" value="1"/>
</dbReference>
<comment type="caution">
    <text evidence="18">The sequence shown here is derived from an EMBL/GenBank/DDBJ whole genome shotgun (WGS) entry which is preliminary data.</text>
</comment>
<evidence type="ECO:0000256" key="4">
    <source>
        <dbReference type="ARBA" id="ARBA00012462"/>
    </source>
</evidence>
<keyword evidence="6 15" id="KW-0645">Protease</keyword>
<keyword evidence="10 15" id="KW-0720">Serine protease</keyword>
<evidence type="ECO:0000256" key="7">
    <source>
        <dbReference type="ARBA" id="ARBA00022723"/>
    </source>
</evidence>
<keyword evidence="9 15" id="KW-0378">Hydrolase</keyword>
<keyword evidence="19" id="KW-1185">Reference proteome</keyword>
<evidence type="ECO:0000256" key="14">
    <source>
        <dbReference type="ARBA" id="ARBA00023180"/>
    </source>
</evidence>
<evidence type="ECO:0000256" key="11">
    <source>
        <dbReference type="ARBA" id="ARBA00022837"/>
    </source>
</evidence>
<evidence type="ECO:0000256" key="13">
    <source>
        <dbReference type="ARBA" id="ARBA00023145"/>
    </source>
</evidence>
<dbReference type="AlphaFoldDB" id="A0A9P6DZT6"/>
<reference evidence="18" key="1">
    <citation type="journal article" date="2020" name="Nat. Commun.">
        <title>Large-scale genome sequencing of mycorrhizal fungi provides insights into the early evolution of symbiotic traits.</title>
        <authorList>
            <person name="Miyauchi S."/>
            <person name="Kiss E."/>
            <person name="Kuo A."/>
            <person name="Drula E."/>
            <person name="Kohler A."/>
            <person name="Sanchez-Garcia M."/>
            <person name="Morin E."/>
            <person name="Andreopoulos B."/>
            <person name="Barry K.W."/>
            <person name="Bonito G."/>
            <person name="Buee M."/>
            <person name="Carver A."/>
            <person name="Chen C."/>
            <person name="Cichocki N."/>
            <person name="Clum A."/>
            <person name="Culley D."/>
            <person name="Crous P.W."/>
            <person name="Fauchery L."/>
            <person name="Girlanda M."/>
            <person name="Hayes R.D."/>
            <person name="Keri Z."/>
            <person name="LaButti K."/>
            <person name="Lipzen A."/>
            <person name="Lombard V."/>
            <person name="Magnuson J."/>
            <person name="Maillard F."/>
            <person name="Murat C."/>
            <person name="Nolan M."/>
            <person name="Ohm R.A."/>
            <person name="Pangilinan J."/>
            <person name="Pereira M.F."/>
            <person name="Perotto S."/>
            <person name="Peter M."/>
            <person name="Pfister S."/>
            <person name="Riley R."/>
            <person name="Sitrit Y."/>
            <person name="Stielow J.B."/>
            <person name="Szollosi G."/>
            <person name="Zifcakova L."/>
            <person name="Stursova M."/>
            <person name="Spatafora J.W."/>
            <person name="Tedersoo L."/>
            <person name="Vaario L.M."/>
            <person name="Yamada A."/>
            <person name="Yan M."/>
            <person name="Wang P."/>
            <person name="Xu J."/>
            <person name="Bruns T."/>
            <person name="Baldrian P."/>
            <person name="Vilgalys R."/>
            <person name="Dunand C."/>
            <person name="Henrissat B."/>
            <person name="Grigoriev I.V."/>
            <person name="Hibbett D."/>
            <person name="Nagy L.G."/>
            <person name="Martin F.M."/>
        </authorList>
    </citation>
    <scope>NUCLEOTIDE SEQUENCE</scope>
    <source>
        <strain evidence="18">UP504</strain>
    </source>
</reference>
<dbReference type="EC" id="3.4.14.10" evidence="4"/>
<feature type="binding site" evidence="15">
    <location>
        <position position="533"/>
    </location>
    <ligand>
        <name>Ca(2+)</name>
        <dbReference type="ChEBI" id="CHEBI:29108"/>
    </ligand>
</feature>
<dbReference type="OrthoDB" id="409122at2759"/>
<proteinExistence type="predicted"/>
<dbReference type="PANTHER" id="PTHR14218:SF15">
    <property type="entry name" value="TRIPEPTIDYL-PEPTIDASE 1"/>
    <property type="match status" value="1"/>
</dbReference>
<keyword evidence="5" id="KW-0964">Secreted</keyword>
<feature type="binding site" evidence="15">
    <location>
        <position position="554"/>
    </location>
    <ligand>
        <name>Ca(2+)</name>
        <dbReference type="ChEBI" id="CHEBI:29108"/>
    </ligand>
</feature>
<dbReference type="EMBL" id="MU128910">
    <property type="protein sequence ID" value="KAF9520881.1"/>
    <property type="molecule type" value="Genomic_DNA"/>
</dbReference>
<dbReference type="GO" id="GO:0046872">
    <property type="term" value="F:metal ion binding"/>
    <property type="evidence" value="ECO:0007669"/>
    <property type="project" value="UniProtKB-UniRule"/>
</dbReference>
<accession>A0A9P6DZT6</accession>
<dbReference type="PANTHER" id="PTHR14218">
    <property type="entry name" value="PROTEASE S8 TRIPEPTIDYL PEPTIDASE I CLN2"/>
    <property type="match status" value="1"/>
</dbReference>
<evidence type="ECO:0000256" key="9">
    <source>
        <dbReference type="ARBA" id="ARBA00022801"/>
    </source>
</evidence>
<dbReference type="InterPro" id="IPR015366">
    <property type="entry name" value="S53_propep"/>
</dbReference>
<comment type="cofactor">
    <cofactor evidence="15">
        <name>Ca(2+)</name>
        <dbReference type="ChEBI" id="CHEBI:29108"/>
    </cofactor>
    <text evidence="15">Binds 1 Ca(2+) ion per subunit.</text>
</comment>
<feature type="signal peptide" evidence="16">
    <location>
        <begin position="1"/>
        <end position="15"/>
    </location>
</feature>
<dbReference type="SUPFAM" id="SSF52743">
    <property type="entry name" value="Subtilisin-like"/>
    <property type="match status" value="1"/>
</dbReference>
<evidence type="ECO:0000259" key="17">
    <source>
        <dbReference type="PROSITE" id="PS51695"/>
    </source>
</evidence>
<keyword evidence="8 16" id="KW-0732">Signal</keyword>
<sequence length="580" mass="63068">MVFALLTTLVGFACAVHLPNVVRPGTYFAIKSSAKAPQGWVKYSTPSPHQVITLRIALQQPNFHKLEEELLEISNPANPRWTEHLTKEQVEKLAAPHPTSLLLVDEYLASNGVDMSSVQRSPAKDWLIIDVTVAQAERLLNTEYAVFKHVQSGSEIVRAPSYSLPLYLHDHVDIVQPTDYFGSVHAMVSGVRVEKHTSRISDAVLASPNISLSQIKDLYGVTGYFPPMIPTSKYALTGYLEQYANLADLKQFYALYLPPAVNRTLKVELINGAINSQNASEAGVEANIDVQLGGGISYPIQNIFYSTYGRGQNTNPNISYHDNGNEPYDVFLLTLLKKKNHELPQTISTSYGEHETEVPFSYARRVCSLYAQLGSRGISVLHSSGDGGSDGCTNPNVFVPIFPASCPYVTAVGGTFRIPEIAAPFSGGGFSNYFQRPSYQSLAVLSYLRKLGKTYHGFFNASGRGFPDVSAQSAHVEIVWIRRVVAASGTSVSSPIFGAIIALLNNALMADGRRPLGFLNPWLYSLEDGILNDITAGSNPGCGSNGFNATVGWDPVTGLGTPYLCRLLEALGLEGNRLSA</sequence>
<feature type="active site" description="Charge relay system" evidence="15">
    <location>
        <position position="289"/>
    </location>
</feature>
<keyword evidence="7 15" id="KW-0479">Metal-binding</keyword>
<dbReference type="SUPFAM" id="SSF54897">
    <property type="entry name" value="Protease propeptides/inhibitors"/>
    <property type="match status" value="1"/>
</dbReference>
<evidence type="ECO:0000256" key="8">
    <source>
        <dbReference type="ARBA" id="ARBA00022729"/>
    </source>
</evidence>
<evidence type="ECO:0000313" key="18">
    <source>
        <dbReference type="EMBL" id="KAF9520881.1"/>
    </source>
</evidence>
<feature type="chain" id="PRO_5040425061" description="tripeptidyl-peptidase II" evidence="16">
    <location>
        <begin position="16"/>
        <end position="580"/>
    </location>
</feature>
<dbReference type="CDD" id="cd04056">
    <property type="entry name" value="Peptidases_S53"/>
    <property type="match status" value="1"/>
</dbReference>
<dbReference type="Pfam" id="PF09286">
    <property type="entry name" value="Pro-kuma_activ"/>
    <property type="match status" value="1"/>
</dbReference>
<comment type="function">
    <text evidence="2">Secreted tripeptidyl-peptidase which degrades proteins at acidic pHs and is involved in virulence.</text>
</comment>
<organism evidence="18 19">
    <name type="scientific">Hydnum rufescens UP504</name>
    <dbReference type="NCBI Taxonomy" id="1448309"/>
    <lineage>
        <taxon>Eukaryota</taxon>
        <taxon>Fungi</taxon>
        <taxon>Dikarya</taxon>
        <taxon>Basidiomycota</taxon>
        <taxon>Agaricomycotina</taxon>
        <taxon>Agaricomycetes</taxon>
        <taxon>Cantharellales</taxon>
        <taxon>Hydnaceae</taxon>
        <taxon>Hydnum</taxon>
    </lineage>
</organism>
<evidence type="ECO:0000256" key="16">
    <source>
        <dbReference type="SAM" id="SignalP"/>
    </source>
</evidence>
<evidence type="ECO:0000256" key="3">
    <source>
        <dbReference type="ARBA" id="ARBA00004239"/>
    </source>
</evidence>
<dbReference type="Proteomes" id="UP000886523">
    <property type="component" value="Unassembled WGS sequence"/>
</dbReference>
<keyword evidence="11 15" id="KW-0106">Calcium</keyword>
<dbReference type="FunFam" id="3.40.50.200:FF:000015">
    <property type="entry name" value="Tripeptidyl peptidase A"/>
    <property type="match status" value="1"/>
</dbReference>
<dbReference type="InterPro" id="IPR030400">
    <property type="entry name" value="Sedolisin_dom"/>
</dbReference>
<protein>
    <recommendedName>
        <fullName evidence="4">tripeptidyl-peptidase II</fullName>
        <ecNumber evidence="4">3.4.14.10</ecNumber>
    </recommendedName>
</protein>
<dbReference type="SMART" id="SM00944">
    <property type="entry name" value="Pro-kuma_activ"/>
    <property type="match status" value="1"/>
</dbReference>
<dbReference type="InterPro" id="IPR050819">
    <property type="entry name" value="Tripeptidyl-peptidase_I"/>
</dbReference>
<feature type="binding site" evidence="15">
    <location>
        <position position="552"/>
    </location>
    <ligand>
        <name>Ca(2+)</name>
        <dbReference type="ChEBI" id="CHEBI:29108"/>
    </ligand>
</feature>
<evidence type="ECO:0000256" key="15">
    <source>
        <dbReference type="PROSITE-ProRule" id="PRU01032"/>
    </source>
</evidence>
<name>A0A9P6DZT6_9AGAM</name>
<keyword evidence="12" id="KW-0843">Virulence</keyword>
<dbReference type="CDD" id="cd11377">
    <property type="entry name" value="Pro-peptidase_S53"/>
    <property type="match status" value="1"/>
</dbReference>
<comment type="subcellular location">
    <subcellularLocation>
        <location evidence="3">Secreted</location>
        <location evidence="3">Extracellular space</location>
    </subcellularLocation>
</comment>
<feature type="active site" description="Charge relay system" evidence="15">
    <location>
        <position position="285"/>
    </location>
</feature>
<dbReference type="GO" id="GO:0004252">
    <property type="term" value="F:serine-type endopeptidase activity"/>
    <property type="evidence" value="ECO:0007669"/>
    <property type="project" value="UniProtKB-UniRule"/>
</dbReference>
<dbReference type="PROSITE" id="PS51695">
    <property type="entry name" value="SEDOLISIN"/>
    <property type="match status" value="1"/>
</dbReference>
<evidence type="ECO:0000256" key="2">
    <source>
        <dbReference type="ARBA" id="ARBA00002451"/>
    </source>
</evidence>
<evidence type="ECO:0000256" key="6">
    <source>
        <dbReference type="ARBA" id="ARBA00022670"/>
    </source>
</evidence>
<comment type="catalytic activity">
    <reaction evidence="1">
        <text>Release of an N-terminal tripeptide from a polypeptide.</text>
        <dbReference type="EC" id="3.4.14.10"/>
    </reaction>
</comment>
<evidence type="ECO:0000256" key="10">
    <source>
        <dbReference type="ARBA" id="ARBA00022825"/>
    </source>
</evidence>